<reference evidence="2" key="1">
    <citation type="submission" date="2016-10" db="EMBL/GenBank/DDBJ databases">
        <authorList>
            <person name="Varghese N."/>
            <person name="Submissions S."/>
        </authorList>
    </citation>
    <scope>NUCLEOTIDE SEQUENCE [LARGE SCALE GENOMIC DNA]</scope>
    <source>
        <strain evidence="2">Nm76</strain>
    </source>
</reference>
<evidence type="ECO:0000313" key="2">
    <source>
        <dbReference type="Proteomes" id="UP000198814"/>
    </source>
</evidence>
<dbReference type="STRING" id="42354.SAMN05216333_102214"/>
<protein>
    <submittedName>
        <fullName evidence="1">Uncharacterized protein</fullName>
    </submittedName>
</protein>
<evidence type="ECO:0000313" key="1">
    <source>
        <dbReference type="EMBL" id="SEN95386.1"/>
    </source>
</evidence>
<dbReference type="Proteomes" id="UP000198814">
    <property type="component" value="Unassembled WGS sequence"/>
</dbReference>
<dbReference type="AlphaFoldDB" id="A0A1H8KRZ6"/>
<sequence>MTERTFRTGRKTGETISWYAPSQVGSNACCIYCGTFLQGPNPPESDKEHLIARNFVPTGTMDGQPFNFLFRACRPCNARKASAERHVSSITLFNSPGRIDNTRVNEVAIRKGKGDFHPKKKGVLIQDAHEHTSLTTAIGPMSLKFGMIGPPQLDNDQVGEVAFSHIQGLFALICSEDYLDPLKMRLLPQDQFTWYGSYTHNDWGNPQVIEIANRVRDWDCLANIESAQGYFKAIMRCSNEGWFWALEWNRQLRLLGSIGEARMKLFEGLPSEGWIPTPTGRMRQNVPLDTKDDCLFVGVVRD</sequence>
<name>A0A1H8KRZ6_9PROT</name>
<gene>
    <name evidence="1" type="ORF">SAMN05216333_102214</name>
</gene>
<keyword evidence="2" id="KW-1185">Reference proteome</keyword>
<proteinExistence type="predicted"/>
<organism evidence="1 2">
    <name type="scientific">Nitrosomonas oligotropha</name>
    <dbReference type="NCBI Taxonomy" id="42354"/>
    <lineage>
        <taxon>Bacteria</taxon>
        <taxon>Pseudomonadati</taxon>
        <taxon>Pseudomonadota</taxon>
        <taxon>Betaproteobacteria</taxon>
        <taxon>Nitrosomonadales</taxon>
        <taxon>Nitrosomonadaceae</taxon>
        <taxon>Nitrosomonas</taxon>
    </lineage>
</organism>
<dbReference type="OrthoDB" id="7059636at2"/>
<accession>A0A1H8KRZ6</accession>
<dbReference type="EMBL" id="FODO01000002">
    <property type="protein sequence ID" value="SEN95386.1"/>
    <property type="molecule type" value="Genomic_DNA"/>
</dbReference>